<dbReference type="SUPFAM" id="SSF52540">
    <property type="entry name" value="P-loop containing nucleoside triphosphate hydrolases"/>
    <property type="match status" value="1"/>
</dbReference>
<dbReference type="EMBL" id="CP002779">
    <property type="protein sequence ID" value="AEH24373.1"/>
    <property type="molecule type" value="Genomic_DNA"/>
</dbReference>
<keyword evidence="6" id="KW-1278">Translocase</keyword>
<evidence type="ECO:0000256" key="7">
    <source>
        <dbReference type="ARBA" id="ARBA00023136"/>
    </source>
</evidence>
<feature type="domain" description="ABC transporter" evidence="8">
    <location>
        <begin position="492"/>
        <end position="708"/>
    </location>
</feature>
<reference evidence="10 11" key="1">
    <citation type="journal article" date="2011" name="J. Bacteriol.">
        <title>Complete genome sequence of the obligate piezophilic hyperthermophilic archaeon Pyrococcus yayanosii CH1.</title>
        <authorList>
            <person name="Jun X."/>
            <person name="Lupeng L."/>
            <person name="Minjuan X."/>
            <person name="Oger P."/>
            <person name="Fengping W."/>
            <person name="Jebbar M."/>
            <person name="Xiang X."/>
        </authorList>
    </citation>
    <scope>NUCLEOTIDE SEQUENCE [LARGE SCALE GENOMIC DNA]</scope>
    <source>
        <strain evidence="11">CH1 / JCM 16557</strain>
    </source>
</reference>
<feature type="domain" description="N-acetyltransferase" evidence="9">
    <location>
        <begin position="271"/>
        <end position="429"/>
    </location>
</feature>
<evidence type="ECO:0000256" key="1">
    <source>
        <dbReference type="ARBA" id="ARBA00004202"/>
    </source>
</evidence>
<gene>
    <name evidence="10" type="ordered locus">PYCH_06850</name>
</gene>
<dbReference type="InterPro" id="IPR027417">
    <property type="entry name" value="P-loop_NTPase"/>
</dbReference>
<evidence type="ECO:0000259" key="8">
    <source>
        <dbReference type="PROSITE" id="PS50893"/>
    </source>
</evidence>
<dbReference type="CDD" id="cd04301">
    <property type="entry name" value="NAT_SF"/>
    <property type="match status" value="1"/>
</dbReference>
<keyword evidence="5 10" id="KW-0067">ATP-binding</keyword>
<dbReference type="InterPro" id="IPR050095">
    <property type="entry name" value="ECF_ABC_transporter_ATP-bd"/>
</dbReference>
<dbReference type="Gene3D" id="3.40.50.300">
    <property type="entry name" value="P-loop containing nucleotide triphosphate hydrolases"/>
    <property type="match status" value="1"/>
</dbReference>
<keyword evidence="11" id="KW-1185">Reference proteome</keyword>
<evidence type="ECO:0000259" key="9">
    <source>
        <dbReference type="PROSITE" id="PS51186"/>
    </source>
</evidence>
<dbReference type="GO" id="GO:0043190">
    <property type="term" value="C:ATP-binding cassette (ABC) transporter complex"/>
    <property type="evidence" value="ECO:0007669"/>
    <property type="project" value="TreeGrafter"/>
</dbReference>
<dbReference type="InterPro" id="IPR003593">
    <property type="entry name" value="AAA+_ATPase"/>
</dbReference>
<dbReference type="CDD" id="cd00267">
    <property type="entry name" value="ABC_ATPase"/>
    <property type="match status" value="1"/>
</dbReference>
<dbReference type="PROSITE" id="PS50893">
    <property type="entry name" value="ABC_TRANSPORTER_2"/>
    <property type="match status" value="1"/>
</dbReference>
<name>F8AIK7_PYRYC</name>
<dbReference type="PROSITE" id="PS51186">
    <property type="entry name" value="GNAT"/>
    <property type="match status" value="1"/>
</dbReference>
<dbReference type="InterPro" id="IPR003439">
    <property type="entry name" value="ABC_transporter-like_ATP-bd"/>
</dbReference>
<dbReference type="InterPro" id="IPR016181">
    <property type="entry name" value="Acyl_CoA_acyltransferase"/>
</dbReference>
<dbReference type="Pfam" id="PF00583">
    <property type="entry name" value="Acetyltransf_1"/>
    <property type="match status" value="1"/>
</dbReference>
<evidence type="ECO:0000256" key="6">
    <source>
        <dbReference type="ARBA" id="ARBA00022967"/>
    </source>
</evidence>
<dbReference type="HOGENOM" id="CLU_437379_0_0_2"/>
<evidence type="ECO:0000256" key="5">
    <source>
        <dbReference type="ARBA" id="ARBA00022840"/>
    </source>
</evidence>
<comment type="subcellular location">
    <subcellularLocation>
        <location evidence="1">Cell membrane</location>
        <topology evidence="1">Peripheral membrane protein</topology>
    </subcellularLocation>
</comment>
<dbReference type="AlphaFoldDB" id="F8AIK7"/>
<sequence length="708" mass="81269">MEGLRDEKTSERGILTEPSERAIMREAMDSRMSVVVTLTFMLDKSSMSLKGFSTTREQLLNDPAPIFMVVLVILRGKIVAGKVPRFKHRWFGILDVDVGGEIYRLYMSGIAQWLVEGDEVEIHIKNPPRTVDGVRLLDFDDYELYKFYKGEKVKVWPLWVKTYKAKRFSPLTGELLYTYEIRAREATYESDFEAIAELEQYHYASQKEKVALWRCEKCGMIIEANTRPPCPKCGSEKVHILEIKGSTPASRFLLLELVKREEYEPRVLAYVRIDPPIPLMHRRLPDGSVDKNIREKVFPEDWLKPSFWPEKIMKELYEELKKKYPRKIARSLLWEKAKERALRESDTAGARIARVVVHPDYRSDGLGQLSVRAALEWIAERRIPEMRKKKHFVETIAQMARYNPFFEKVGFRFVWETASGRPVLIYPLTDEAAKYLDRYFREDPHAPKGPLWRPSYGKVEPLSGPIVFRNVSKVFESELDIKGLPDDIQELLKAFGVRHRVIQRPVLRNLNFEIRPGELIAVVGASGAGKTTLLRLILGAAKGYWEEKYRPTSGEVKVPRNVRVSVLIPGEFEPSFGSESILEHVYRKIKDLNAAVEVLNRAGLSDAVLYRARFSELSTGQKERAKIASLLAERPNLLLIDEFAAHLDTLTAMRVARKVAEIIREAGITAVIITHRPEVVKALDPDRVLFVGYGTAVMKKSEEVVDKR</sequence>
<evidence type="ECO:0000256" key="4">
    <source>
        <dbReference type="ARBA" id="ARBA00022741"/>
    </source>
</evidence>
<dbReference type="GO" id="GO:0005524">
    <property type="term" value="F:ATP binding"/>
    <property type="evidence" value="ECO:0007669"/>
    <property type="project" value="UniProtKB-KW"/>
</dbReference>
<dbReference type="GO" id="GO:0016887">
    <property type="term" value="F:ATP hydrolysis activity"/>
    <property type="evidence" value="ECO:0007669"/>
    <property type="project" value="InterPro"/>
</dbReference>
<evidence type="ECO:0000256" key="3">
    <source>
        <dbReference type="ARBA" id="ARBA00022475"/>
    </source>
</evidence>
<keyword evidence="7" id="KW-0472">Membrane</keyword>
<dbReference type="Gene3D" id="3.40.630.30">
    <property type="match status" value="1"/>
</dbReference>
<proteinExistence type="predicted"/>
<dbReference type="PANTHER" id="PTHR43553:SF27">
    <property type="entry name" value="ENERGY-COUPLING FACTOR TRANSPORTER ATP-BINDING PROTEIN ECFA2"/>
    <property type="match status" value="1"/>
</dbReference>
<dbReference type="STRING" id="529709.PYCH_06850"/>
<organism evidence="10 11">
    <name type="scientific">Pyrococcus yayanosii (strain CH1 / JCM 16557)</name>
    <dbReference type="NCBI Taxonomy" id="529709"/>
    <lineage>
        <taxon>Archaea</taxon>
        <taxon>Methanobacteriati</taxon>
        <taxon>Methanobacteriota</taxon>
        <taxon>Thermococci</taxon>
        <taxon>Thermococcales</taxon>
        <taxon>Thermococcaceae</taxon>
        <taxon>Pyrococcus</taxon>
    </lineage>
</organism>
<accession>F8AIK7</accession>
<protein>
    <submittedName>
        <fullName evidence="10">ABC transporter ATP-binding protein</fullName>
    </submittedName>
</protein>
<evidence type="ECO:0000313" key="10">
    <source>
        <dbReference type="EMBL" id="AEH24373.1"/>
    </source>
</evidence>
<keyword evidence="4" id="KW-0547">Nucleotide-binding</keyword>
<evidence type="ECO:0000313" key="11">
    <source>
        <dbReference type="Proteomes" id="UP000008386"/>
    </source>
</evidence>
<dbReference type="InterPro" id="IPR000182">
    <property type="entry name" value="GNAT_dom"/>
</dbReference>
<dbReference type="PANTHER" id="PTHR43553">
    <property type="entry name" value="HEAVY METAL TRANSPORTER"/>
    <property type="match status" value="1"/>
</dbReference>
<dbReference type="GO" id="GO:0016747">
    <property type="term" value="F:acyltransferase activity, transferring groups other than amino-acyl groups"/>
    <property type="evidence" value="ECO:0007669"/>
    <property type="project" value="InterPro"/>
</dbReference>
<keyword evidence="2" id="KW-0813">Transport</keyword>
<dbReference type="GO" id="GO:0042626">
    <property type="term" value="F:ATPase-coupled transmembrane transporter activity"/>
    <property type="evidence" value="ECO:0007669"/>
    <property type="project" value="TreeGrafter"/>
</dbReference>
<dbReference type="Pfam" id="PF00005">
    <property type="entry name" value="ABC_tran"/>
    <property type="match status" value="1"/>
</dbReference>
<dbReference type="SMART" id="SM00382">
    <property type="entry name" value="AAA"/>
    <property type="match status" value="1"/>
</dbReference>
<dbReference type="KEGG" id="pya:PYCH_06850"/>
<dbReference type="Proteomes" id="UP000008386">
    <property type="component" value="Chromosome"/>
</dbReference>
<keyword evidence="3" id="KW-1003">Cell membrane</keyword>
<dbReference type="eggNOG" id="arCOG04297">
    <property type="taxonomic scope" value="Archaea"/>
</dbReference>
<dbReference type="SUPFAM" id="SSF55729">
    <property type="entry name" value="Acyl-CoA N-acyltransferases (Nat)"/>
    <property type="match status" value="1"/>
</dbReference>
<evidence type="ECO:0000256" key="2">
    <source>
        <dbReference type="ARBA" id="ARBA00022448"/>
    </source>
</evidence>